<dbReference type="InterPro" id="IPR002347">
    <property type="entry name" value="SDR_fam"/>
</dbReference>
<gene>
    <name evidence="4" type="ORF">FGD71_004160</name>
</gene>
<dbReference type="OrthoDB" id="9775296at2"/>
<dbReference type="PRINTS" id="PR00080">
    <property type="entry name" value="SDRFAMILY"/>
</dbReference>
<evidence type="ECO:0000256" key="3">
    <source>
        <dbReference type="RuleBase" id="RU000363"/>
    </source>
</evidence>
<proteinExistence type="inferred from homology"/>
<keyword evidence="5" id="KW-1185">Reference proteome</keyword>
<dbReference type="Pfam" id="PF00106">
    <property type="entry name" value="adh_short"/>
    <property type="match status" value="1"/>
</dbReference>
<dbReference type="InterPro" id="IPR020904">
    <property type="entry name" value="Sc_DH/Rdtase_CS"/>
</dbReference>
<dbReference type="PRINTS" id="PR00081">
    <property type="entry name" value="GDHRDH"/>
</dbReference>
<evidence type="ECO:0000256" key="1">
    <source>
        <dbReference type="ARBA" id="ARBA00006484"/>
    </source>
</evidence>
<dbReference type="EMBL" id="VCHX02000047">
    <property type="protein sequence ID" value="TPQ23423.1"/>
    <property type="molecule type" value="Genomic_DNA"/>
</dbReference>
<organism evidence="4 5">
    <name type="scientific">Streptomyces sporangiiformans</name>
    <dbReference type="NCBI Taxonomy" id="2315329"/>
    <lineage>
        <taxon>Bacteria</taxon>
        <taxon>Bacillati</taxon>
        <taxon>Actinomycetota</taxon>
        <taxon>Actinomycetes</taxon>
        <taxon>Kitasatosporales</taxon>
        <taxon>Streptomycetaceae</taxon>
        <taxon>Streptomyces</taxon>
    </lineage>
</organism>
<dbReference type="PROSITE" id="PS00061">
    <property type="entry name" value="ADH_SHORT"/>
    <property type="match status" value="1"/>
</dbReference>
<dbReference type="PANTHER" id="PTHR44196:SF1">
    <property type="entry name" value="DEHYDROGENASE_REDUCTASE SDR FAMILY MEMBER 7B"/>
    <property type="match status" value="1"/>
</dbReference>
<sequence>MASCQKCVGAACRSAFRSCSGQGRSSTVAAPPRYPYTLSRRDRDRLPRTQRLTGRVIAVTGAGRGIGRAVAARLAAAGAAVAIGDLDAELAMETAGAIGAHPGGRLVGLSLDVTDTHSFEDFLRTVETQLGPIDVLINNAGIMWVGPFEGESEEAALRQFDVNVHGVLRGMKLVIPRMRKRGRGHVVNIASAASKVAPAGEATYAATKHAVHGYSTAVRAELRGTGVHVSLVMPGVVDTELAVGTATGPTRSLTTDQVADAVLDVMLRPRFEVFIPRQVGALTRLAALLPGRARDALHHLLVPDQLAALSDRSVRAAYEQRTRTARHPEG</sequence>
<comment type="caution">
    <text evidence="4">The sequence shown here is derived from an EMBL/GenBank/DDBJ whole genome shotgun (WGS) entry which is preliminary data.</text>
</comment>
<dbReference type="GO" id="GO:0016491">
    <property type="term" value="F:oxidoreductase activity"/>
    <property type="evidence" value="ECO:0007669"/>
    <property type="project" value="UniProtKB-KW"/>
</dbReference>
<dbReference type="PANTHER" id="PTHR44196">
    <property type="entry name" value="DEHYDROGENASE/REDUCTASE SDR FAMILY MEMBER 7B"/>
    <property type="match status" value="1"/>
</dbReference>
<reference evidence="4 5" key="1">
    <citation type="submission" date="2019-06" db="EMBL/GenBank/DDBJ databases">
        <title>Streptomyces sporangiiformans sp. nov., a novel actinomycete isolated from soil in Mount Song.</title>
        <authorList>
            <person name="Han L."/>
        </authorList>
    </citation>
    <scope>NUCLEOTIDE SEQUENCE [LARGE SCALE GENOMIC DNA]</scope>
    <source>
        <strain evidence="4 5">NEAU-SSA 1</strain>
    </source>
</reference>
<dbReference type="AlphaFoldDB" id="A0A505DQE5"/>
<protein>
    <submittedName>
        <fullName evidence="4">SDR family oxidoreductase</fullName>
    </submittedName>
</protein>
<dbReference type="NCBIfam" id="NF005878">
    <property type="entry name" value="PRK07825.1"/>
    <property type="match status" value="1"/>
</dbReference>
<name>A0A505DQE5_9ACTN</name>
<evidence type="ECO:0000256" key="2">
    <source>
        <dbReference type="ARBA" id="ARBA00023002"/>
    </source>
</evidence>
<dbReference type="Gene3D" id="3.40.50.720">
    <property type="entry name" value="NAD(P)-binding Rossmann-like Domain"/>
    <property type="match status" value="1"/>
</dbReference>
<evidence type="ECO:0000313" key="4">
    <source>
        <dbReference type="EMBL" id="TPQ23423.1"/>
    </source>
</evidence>
<dbReference type="SUPFAM" id="SSF51735">
    <property type="entry name" value="NAD(P)-binding Rossmann-fold domains"/>
    <property type="match status" value="1"/>
</dbReference>
<dbReference type="GO" id="GO:0016020">
    <property type="term" value="C:membrane"/>
    <property type="evidence" value="ECO:0007669"/>
    <property type="project" value="TreeGrafter"/>
</dbReference>
<dbReference type="Proteomes" id="UP000317378">
    <property type="component" value="Unassembled WGS sequence"/>
</dbReference>
<dbReference type="InterPro" id="IPR036291">
    <property type="entry name" value="NAD(P)-bd_dom_sf"/>
</dbReference>
<accession>A0A505DQE5</accession>
<comment type="similarity">
    <text evidence="1 3">Belongs to the short-chain dehydrogenases/reductases (SDR) family.</text>
</comment>
<keyword evidence="2" id="KW-0560">Oxidoreductase</keyword>
<evidence type="ECO:0000313" key="5">
    <source>
        <dbReference type="Proteomes" id="UP000317378"/>
    </source>
</evidence>